<accession>A0A2H0UFR8</accession>
<dbReference type="AlphaFoldDB" id="A0A2H0UFR8"/>
<name>A0A2H0UFR8_9BACT</name>
<sequence>MSKHVFRAEGPMAVALQQLVDASGRDPRVIEDLIKTLERRNSIDEAMLLSDYIQSIAPRLLEKGMYATQVARLADTFHSFAKRGSKHKNLARVGTFRSVANKRVLLYWAQKSVSGDDPKFRGIGATIMERLASCMLEDGVLLH</sequence>
<gene>
    <name evidence="1" type="ORF">COU16_03035</name>
</gene>
<proteinExistence type="predicted"/>
<dbReference type="EMBL" id="PFBI01000006">
    <property type="protein sequence ID" value="PIR84526.1"/>
    <property type="molecule type" value="Genomic_DNA"/>
</dbReference>
<comment type="caution">
    <text evidence="1">The sequence shown here is derived from an EMBL/GenBank/DDBJ whole genome shotgun (WGS) entry which is preliminary data.</text>
</comment>
<protein>
    <submittedName>
        <fullName evidence="1">Uncharacterized protein</fullName>
    </submittedName>
</protein>
<evidence type="ECO:0000313" key="2">
    <source>
        <dbReference type="Proteomes" id="UP000229344"/>
    </source>
</evidence>
<dbReference type="Proteomes" id="UP000229344">
    <property type="component" value="Unassembled WGS sequence"/>
</dbReference>
<evidence type="ECO:0000313" key="1">
    <source>
        <dbReference type="EMBL" id="PIR84526.1"/>
    </source>
</evidence>
<organism evidence="1 2">
    <name type="scientific">Candidatus Kaiserbacteria bacterium CG10_big_fil_rev_8_21_14_0_10_47_16</name>
    <dbReference type="NCBI Taxonomy" id="1974608"/>
    <lineage>
        <taxon>Bacteria</taxon>
        <taxon>Candidatus Kaiseribacteriota</taxon>
    </lineage>
</organism>
<reference evidence="2" key="1">
    <citation type="submission" date="2017-09" db="EMBL/GenBank/DDBJ databases">
        <title>Depth-based differentiation of microbial function through sediment-hosted aquifers and enrichment of novel symbionts in the deep terrestrial subsurface.</title>
        <authorList>
            <person name="Probst A.J."/>
            <person name="Ladd B."/>
            <person name="Jarett J.K."/>
            <person name="Geller-Mcgrath D.E."/>
            <person name="Sieber C.M.K."/>
            <person name="Emerson J.B."/>
            <person name="Anantharaman K."/>
            <person name="Thomas B.C."/>
            <person name="Malmstrom R."/>
            <person name="Stieglmeier M."/>
            <person name="Klingl A."/>
            <person name="Woyke T."/>
            <person name="Ryan C.M."/>
            <person name="Banfield J.F."/>
        </authorList>
    </citation>
    <scope>NUCLEOTIDE SEQUENCE [LARGE SCALE GENOMIC DNA]</scope>
</reference>